<keyword evidence="2" id="KW-1185">Reference proteome</keyword>
<dbReference type="Proteomes" id="UP001620405">
    <property type="component" value="Unassembled WGS sequence"/>
</dbReference>
<gene>
    <name evidence="1" type="ORF">ISP13_13750</name>
</gene>
<reference evidence="1 2" key="1">
    <citation type="submission" date="2020-10" db="EMBL/GenBank/DDBJ databases">
        <title>Phylogeny of dyella-like bacteria.</title>
        <authorList>
            <person name="Fu J."/>
        </authorList>
    </citation>
    <scope>NUCLEOTIDE SEQUENCE [LARGE SCALE GENOMIC DNA]</scope>
    <source>
        <strain evidence="1 2">DHOB07</strain>
    </source>
</reference>
<name>A0ABW8IX69_9GAMM</name>
<proteinExistence type="predicted"/>
<evidence type="ECO:0000313" key="2">
    <source>
        <dbReference type="Proteomes" id="UP001620405"/>
    </source>
</evidence>
<accession>A0ABW8IX69</accession>
<dbReference type="RefSeq" id="WP_284396925.1">
    <property type="nucleotide sequence ID" value="NZ_BSNQ01000003.1"/>
</dbReference>
<protein>
    <submittedName>
        <fullName evidence="1">Uncharacterized protein</fullName>
    </submittedName>
</protein>
<dbReference type="EMBL" id="JADIKG010000013">
    <property type="protein sequence ID" value="MFK2874603.1"/>
    <property type="molecule type" value="Genomic_DNA"/>
</dbReference>
<sequence length="317" mass="33546">MAIPRVRRSWHAFLRRRTVCAPSGNGGVRTLGFRFLSPASRHAMTSVRMRQVIFVALLAPFAKGVNADVPQRAEPAPIPMLGVHTLLVQTEGAGATPAVTAPLDTQPSGSALLVLNGGYTSNADGPTDNHDNTWSQLGRSVVFGGYGGRFNVKAYLALPARGGSDHTISIVKHGNEAGEISVPVIEIRNAGVLQDVAQNYPSPNLAGKYYDKLARALGRSGHSPTDGPTLTSGDVTTTGPALLIAVWWGDATVYHMTAVPDNGFAVIDSFLDLPPNSGVQCAVAYRQVASAGVYHVSWTGTPAQGAILWLFAFQSRH</sequence>
<evidence type="ECO:0000313" key="1">
    <source>
        <dbReference type="EMBL" id="MFK2874603.1"/>
    </source>
</evidence>
<comment type="caution">
    <text evidence="1">The sequence shown here is derived from an EMBL/GenBank/DDBJ whole genome shotgun (WGS) entry which is preliminary data.</text>
</comment>
<organism evidence="1 2">
    <name type="scientific">Dyella lipolytica</name>
    <dbReference type="NCBI Taxonomy" id="1867835"/>
    <lineage>
        <taxon>Bacteria</taxon>
        <taxon>Pseudomonadati</taxon>
        <taxon>Pseudomonadota</taxon>
        <taxon>Gammaproteobacteria</taxon>
        <taxon>Lysobacterales</taxon>
        <taxon>Rhodanobacteraceae</taxon>
        <taxon>Dyella</taxon>
    </lineage>
</organism>